<gene>
    <name evidence="1" type="ORF">PoMZ_00772</name>
</gene>
<organism evidence="1 2">
    <name type="scientific">Pyricularia oryzae</name>
    <name type="common">Rice blast fungus</name>
    <name type="synonym">Magnaporthe oryzae</name>
    <dbReference type="NCBI Taxonomy" id="318829"/>
    <lineage>
        <taxon>Eukaryota</taxon>
        <taxon>Fungi</taxon>
        <taxon>Dikarya</taxon>
        <taxon>Ascomycota</taxon>
        <taxon>Pezizomycotina</taxon>
        <taxon>Sordariomycetes</taxon>
        <taxon>Sordariomycetidae</taxon>
        <taxon>Magnaporthales</taxon>
        <taxon>Pyriculariaceae</taxon>
        <taxon>Pyricularia</taxon>
    </lineage>
</organism>
<evidence type="ECO:0000313" key="2">
    <source>
        <dbReference type="Proteomes" id="UP000294847"/>
    </source>
</evidence>
<evidence type="ECO:0000313" key="1">
    <source>
        <dbReference type="EMBL" id="QBZ55866.1"/>
    </source>
</evidence>
<proteinExistence type="predicted"/>
<sequence length="124" mass="14454">MVDPRRRLFSTEVAPGRLAGYLYIRPIIYTRDVRESQCRTLIAVVNQAFEVFTHGAVRLCTLWPLGRAFKRRLRMWASPGFRARTGFSRSLSRTSQKYHDIAELARLESPEKEKKKMKKTQSHA</sequence>
<dbReference type="Proteomes" id="UP000294847">
    <property type="component" value="Chromosome 2"/>
</dbReference>
<reference evidence="1 2" key="1">
    <citation type="journal article" date="2019" name="Mol. Biol. Evol.">
        <title>Blast fungal genomes show frequent chromosomal changes, gene gains and losses, and effector gene turnover.</title>
        <authorList>
            <person name="Gomez Luciano L.B."/>
            <person name="Jason Tsai I."/>
            <person name="Chuma I."/>
            <person name="Tosa Y."/>
            <person name="Chen Y.H."/>
            <person name="Li J.Y."/>
            <person name="Li M.Y."/>
            <person name="Jade Lu M.Y."/>
            <person name="Nakayashiki H."/>
            <person name="Li W.H."/>
        </authorList>
    </citation>
    <scope>NUCLEOTIDE SEQUENCE [LARGE SCALE GENOMIC DNA]</scope>
    <source>
        <strain evidence="1">MZ5-1-6</strain>
    </source>
</reference>
<accession>A0A4P7N545</accession>
<dbReference type="AlphaFoldDB" id="A0A4P7N545"/>
<dbReference type="EMBL" id="CP034205">
    <property type="protein sequence ID" value="QBZ55866.1"/>
    <property type="molecule type" value="Genomic_DNA"/>
</dbReference>
<protein>
    <submittedName>
        <fullName evidence="1">Uncharacterized protein</fullName>
    </submittedName>
</protein>
<name>A0A4P7N545_PYROR</name>